<dbReference type="Proteomes" id="UP000553632">
    <property type="component" value="Unassembled WGS sequence"/>
</dbReference>
<keyword evidence="1" id="KW-1133">Transmembrane helix</keyword>
<accession>A0A7J6QD24</accession>
<evidence type="ECO:0000256" key="1">
    <source>
        <dbReference type="SAM" id="Phobius"/>
    </source>
</evidence>
<dbReference type="EMBL" id="JABANO010033644">
    <property type="protein sequence ID" value="KAF4706469.1"/>
    <property type="molecule type" value="Genomic_DNA"/>
</dbReference>
<reference evidence="2 3" key="1">
    <citation type="submission" date="2020-04" db="EMBL/GenBank/DDBJ databases">
        <title>Perkinsus olseni comparative genomics.</title>
        <authorList>
            <person name="Bogema D.R."/>
        </authorList>
    </citation>
    <scope>NUCLEOTIDE SEQUENCE [LARGE SCALE GENOMIC DNA]</scope>
    <source>
        <strain evidence="2 3">ATCC PRA-207</strain>
    </source>
</reference>
<keyword evidence="1" id="KW-0812">Transmembrane</keyword>
<sequence length="191" mass="21172">CVAKARCGMGCRSNSHHRHHENTIQVPIDKLQHKVTDYSKSIPAMFGGAILALGTLFFAPLRFFDWYMEYAEIVKFLPSADAIHDVLMVGCGNSRLPEQLVKRHGFRHVCCIGLSKRGSNDCMSILLVTNGRFPGSFPSEKPPHWQLPAGPSAPECLRIENPLTLSSRMFALSRLIDISSDLTDAESMSSL</sequence>
<gene>
    <name evidence="2" type="ORF">FOZ63_006069</name>
</gene>
<feature type="non-terminal residue" evidence="2">
    <location>
        <position position="191"/>
    </location>
</feature>
<name>A0A7J6QD24_PEROL</name>
<feature type="transmembrane region" description="Helical" evidence="1">
    <location>
        <begin position="42"/>
        <end position="61"/>
    </location>
</feature>
<evidence type="ECO:0000313" key="3">
    <source>
        <dbReference type="Proteomes" id="UP000553632"/>
    </source>
</evidence>
<protein>
    <submittedName>
        <fullName evidence="2">Uncharacterized protein</fullName>
    </submittedName>
</protein>
<comment type="caution">
    <text evidence="2">The sequence shown here is derived from an EMBL/GenBank/DDBJ whole genome shotgun (WGS) entry which is preliminary data.</text>
</comment>
<keyword evidence="3" id="KW-1185">Reference proteome</keyword>
<evidence type="ECO:0000313" key="2">
    <source>
        <dbReference type="EMBL" id="KAF4706469.1"/>
    </source>
</evidence>
<dbReference type="Gene3D" id="3.40.50.150">
    <property type="entry name" value="Vaccinia Virus protein VP39"/>
    <property type="match status" value="1"/>
</dbReference>
<dbReference type="InterPro" id="IPR029063">
    <property type="entry name" value="SAM-dependent_MTases_sf"/>
</dbReference>
<keyword evidence="1" id="KW-0472">Membrane</keyword>
<organism evidence="2 3">
    <name type="scientific">Perkinsus olseni</name>
    <name type="common">Perkinsus atlanticus</name>
    <dbReference type="NCBI Taxonomy" id="32597"/>
    <lineage>
        <taxon>Eukaryota</taxon>
        <taxon>Sar</taxon>
        <taxon>Alveolata</taxon>
        <taxon>Perkinsozoa</taxon>
        <taxon>Perkinsea</taxon>
        <taxon>Perkinsida</taxon>
        <taxon>Perkinsidae</taxon>
        <taxon>Perkinsus</taxon>
    </lineage>
</organism>
<feature type="non-terminal residue" evidence="2">
    <location>
        <position position="1"/>
    </location>
</feature>
<proteinExistence type="predicted"/>
<dbReference type="AlphaFoldDB" id="A0A7J6QD24"/>